<gene>
    <name evidence="2" type="ORF">AVDCRST_MAG16-1077</name>
</gene>
<dbReference type="AlphaFoldDB" id="A0A6J4LA87"/>
<dbReference type="Gene3D" id="3.40.50.1000">
    <property type="entry name" value="HAD superfamily/HAD-like"/>
    <property type="match status" value="1"/>
</dbReference>
<dbReference type="SFLD" id="SFLDS00003">
    <property type="entry name" value="Haloacid_Dehalogenase"/>
    <property type="match status" value="1"/>
</dbReference>
<reference evidence="2" key="1">
    <citation type="submission" date="2020-02" db="EMBL/GenBank/DDBJ databases">
        <authorList>
            <person name="Meier V. D."/>
        </authorList>
    </citation>
    <scope>NUCLEOTIDE SEQUENCE</scope>
    <source>
        <strain evidence="2">AVDCRST_MAG16</strain>
    </source>
</reference>
<dbReference type="PRINTS" id="PR00413">
    <property type="entry name" value="HADHALOGNASE"/>
</dbReference>
<feature type="non-terminal residue" evidence="2">
    <location>
        <position position="251"/>
    </location>
</feature>
<protein>
    <recommendedName>
        <fullName evidence="3">HAD-superfamily hydrolase, subfamily IA, variant 1</fullName>
    </recommendedName>
</protein>
<sequence>MSRAEPVQAVLFDWGGTLSVHADVDLLTMWRAAAQVLAPDDPEPVAAQLLAAEERWWRESIAVGDRSGTTEQLVRSVARETHLDVAGALAAYHDAWEPTVAHDPAAVPVLTALKERGLRTGLLSNTHWPRALHERWLHDAGLLELLDVRLYTSGMTHMKPHREAFGALLEAVGVAPAAAVFVGDRLRDDVSGAQAVGMRTVHLTGRPVEGFDVVPDAELVTLDGLVELVDGWGTAPPQRPVGRSAAGRPAS</sequence>
<dbReference type="PANTHER" id="PTHR43316:SF3">
    <property type="entry name" value="HALOACID DEHALOGENASE, TYPE II (AFU_ORTHOLOGUE AFUA_2G07750)-RELATED"/>
    <property type="match status" value="1"/>
</dbReference>
<dbReference type="InterPro" id="IPR051540">
    <property type="entry name" value="S-2-haloacid_dehalogenase"/>
</dbReference>
<evidence type="ECO:0000256" key="1">
    <source>
        <dbReference type="ARBA" id="ARBA00022801"/>
    </source>
</evidence>
<dbReference type="GO" id="GO:0016787">
    <property type="term" value="F:hydrolase activity"/>
    <property type="evidence" value="ECO:0007669"/>
    <property type="project" value="UniProtKB-KW"/>
</dbReference>
<dbReference type="PANTHER" id="PTHR43316">
    <property type="entry name" value="HYDROLASE, HALOACID DELAHOGENASE-RELATED"/>
    <property type="match status" value="1"/>
</dbReference>
<dbReference type="InterPro" id="IPR023214">
    <property type="entry name" value="HAD_sf"/>
</dbReference>
<dbReference type="SUPFAM" id="SSF56784">
    <property type="entry name" value="HAD-like"/>
    <property type="match status" value="1"/>
</dbReference>
<evidence type="ECO:0008006" key="3">
    <source>
        <dbReference type="Google" id="ProtNLM"/>
    </source>
</evidence>
<evidence type="ECO:0000313" key="2">
    <source>
        <dbReference type="EMBL" id="CAA9326491.1"/>
    </source>
</evidence>
<dbReference type="SFLD" id="SFLDG01129">
    <property type="entry name" value="C1.5:_HAD__Beta-PGM__Phosphata"/>
    <property type="match status" value="1"/>
</dbReference>
<dbReference type="InterPro" id="IPR006439">
    <property type="entry name" value="HAD-SF_hydro_IA"/>
</dbReference>
<dbReference type="InterPro" id="IPR036412">
    <property type="entry name" value="HAD-like_sf"/>
</dbReference>
<dbReference type="EMBL" id="CADCUE010000086">
    <property type="protein sequence ID" value="CAA9326491.1"/>
    <property type="molecule type" value="Genomic_DNA"/>
</dbReference>
<proteinExistence type="predicted"/>
<organism evidence="2">
    <name type="scientific">uncultured Frankineae bacterium</name>
    <dbReference type="NCBI Taxonomy" id="437475"/>
    <lineage>
        <taxon>Bacteria</taxon>
        <taxon>Bacillati</taxon>
        <taxon>Actinomycetota</taxon>
        <taxon>Actinomycetes</taxon>
        <taxon>Frankiales</taxon>
        <taxon>environmental samples</taxon>
    </lineage>
</organism>
<dbReference type="NCBIfam" id="TIGR01509">
    <property type="entry name" value="HAD-SF-IA-v3"/>
    <property type="match status" value="1"/>
</dbReference>
<dbReference type="Pfam" id="PF00702">
    <property type="entry name" value="Hydrolase"/>
    <property type="match status" value="1"/>
</dbReference>
<name>A0A6J4LA87_9ACTN</name>
<accession>A0A6J4LA87</accession>
<keyword evidence="1" id="KW-0378">Hydrolase</keyword>